<dbReference type="PANTHER" id="PTHR11783">
    <property type="entry name" value="SULFOTRANSFERASE SULT"/>
    <property type="match status" value="1"/>
</dbReference>
<evidence type="ECO:0000313" key="5">
    <source>
        <dbReference type="Proteomes" id="UP001363151"/>
    </source>
</evidence>
<proteinExistence type="inferred from homology"/>
<dbReference type="SUPFAM" id="SSF52540">
    <property type="entry name" value="P-loop containing nucleoside triphosphate hydrolases"/>
    <property type="match status" value="1"/>
</dbReference>
<dbReference type="Pfam" id="PF00685">
    <property type="entry name" value="Sulfotransfer_1"/>
    <property type="match status" value="1"/>
</dbReference>
<gene>
    <name evidence="4" type="ORF">SO694_00029311</name>
</gene>
<dbReference type="EMBL" id="JBBJCI010000222">
    <property type="protein sequence ID" value="KAK7239838.1"/>
    <property type="molecule type" value="Genomic_DNA"/>
</dbReference>
<organism evidence="4 5">
    <name type="scientific">Aureococcus anophagefferens</name>
    <name type="common">Harmful bloom alga</name>
    <dbReference type="NCBI Taxonomy" id="44056"/>
    <lineage>
        <taxon>Eukaryota</taxon>
        <taxon>Sar</taxon>
        <taxon>Stramenopiles</taxon>
        <taxon>Ochrophyta</taxon>
        <taxon>Pelagophyceae</taxon>
        <taxon>Pelagomonadales</taxon>
        <taxon>Pelagomonadaceae</taxon>
        <taxon>Aureococcus</taxon>
    </lineage>
</organism>
<reference evidence="4 5" key="1">
    <citation type="submission" date="2024-03" db="EMBL/GenBank/DDBJ databases">
        <title>Aureococcus anophagefferens CCMP1851 and Kratosvirus quantuckense: Draft genome of a second virus-susceptible host strain in the model system.</title>
        <authorList>
            <person name="Chase E."/>
            <person name="Truchon A.R."/>
            <person name="Schepens W."/>
            <person name="Wilhelm S.W."/>
        </authorList>
    </citation>
    <scope>NUCLEOTIDE SEQUENCE [LARGE SCALE GENOMIC DNA]</scope>
    <source>
        <strain evidence="4 5">CCMP1851</strain>
    </source>
</reference>
<protein>
    <submittedName>
        <fullName evidence="4">Sulfotransferase</fullName>
    </submittedName>
</protein>
<comment type="similarity">
    <text evidence="1">Belongs to the sulfotransferase 1 family.</text>
</comment>
<comment type="caution">
    <text evidence="4">The sequence shown here is derived from an EMBL/GenBank/DDBJ whole genome shotgun (WGS) entry which is preliminary data.</text>
</comment>
<dbReference type="InterPro" id="IPR027417">
    <property type="entry name" value="P-loop_NTPase"/>
</dbReference>
<feature type="domain" description="Sulfotransferase" evidence="3">
    <location>
        <begin position="68"/>
        <end position="265"/>
    </location>
</feature>
<dbReference type="InterPro" id="IPR000863">
    <property type="entry name" value="Sulfotransferase_dom"/>
</dbReference>
<keyword evidence="2" id="KW-0808">Transferase</keyword>
<sequence length="334" mass="36593">MAHAKPAPLLAAAGAATVAIGALALKKYLAARRVRASDAAAMAILGERNGRMHSPESVAAGRSFATRPSDVFIVTYPKCGTTWVSAICHFLRVAGDRETLAADFGEITEVVPWDIVARDCGQDLDADQVASPRLFKSHESYETVAKGGRYIYVARDPKDAFWSFYKFLPAYMQCGPLSVECFARGIFGGLSHSGGIWTHFAGWWPRRRDAGVLWVCYEDVKRDPAREIRRVAAFMGVDADDATVERVRATTTLQAMSADGSKYDDHFVFGKLRAQMGFPEDAVHMATKVRSGQVGGSKALPPKVARMLEDRWRGTMQRRTGLGTYAELRASVAH</sequence>
<keyword evidence="5" id="KW-1185">Reference proteome</keyword>
<name>A0ABR1FVW2_AURAN</name>
<dbReference type="Gene3D" id="3.40.50.300">
    <property type="entry name" value="P-loop containing nucleotide triphosphate hydrolases"/>
    <property type="match status" value="1"/>
</dbReference>
<evidence type="ECO:0000256" key="1">
    <source>
        <dbReference type="ARBA" id="ARBA00005771"/>
    </source>
</evidence>
<evidence type="ECO:0000256" key="2">
    <source>
        <dbReference type="ARBA" id="ARBA00022679"/>
    </source>
</evidence>
<dbReference type="Proteomes" id="UP001363151">
    <property type="component" value="Unassembled WGS sequence"/>
</dbReference>
<evidence type="ECO:0000313" key="4">
    <source>
        <dbReference type="EMBL" id="KAK7239838.1"/>
    </source>
</evidence>
<accession>A0ABR1FVW2</accession>
<evidence type="ECO:0000259" key="3">
    <source>
        <dbReference type="Pfam" id="PF00685"/>
    </source>
</evidence>